<keyword evidence="2" id="KW-0732">Signal</keyword>
<dbReference type="InterPro" id="IPR013783">
    <property type="entry name" value="Ig-like_fold"/>
</dbReference>
<feature type="chain" id="PRO_5020644505" evidence="2">
    <location>
        <begin position="26"/>
        <end position="1874"/>
    </location>
</feature>
<dbReference type="OrthoDB" id="6904246at2"/>
<evidence type="ECO:0000256" key="2">
    <source>
        <dbReference type="SAM" id="SignalP"/>
    </source>
</evidence>
<keyword evidence="5" id="KW-1185">Reference proteome</keyword>
<dbReference type="Gene3D" id="2.180.10.10">
    <property type="entry name" value="RHS repeat-associated core"/>
    <property type="match status" value="2"/>
</dbReference>
<dbReference type="PANTHER" id="PTHR32305:SF15">
    <property type="entry name" value="PROTEIN RHSA-RELATED"/>
    <property type="match status" value="1"/>
</dbReference>
<proteinExistence type="predicted"/>
<sequence>MGKWSYAASVCVAIALSIPVGTAEATEPISYGEQVIGPQKHAVNIKALGPDLFGEEISSYTGGISFSQTDLSLPGNSSLPVSVMRRLVVDGNKSPSTNTDLSIWRGYAFGEWELDLPYLTGTYSEVDGWVVNTSNPNARCSSPTTYNQYRPNSITIGIVHFNNYSFWNGLQLNTPGGGEEQLLFRSSSGPLPMPSAGAWTALTTKSQWHFGCLPNLQSGQAGEGFLALAPDGTRYWLDWMVTYEDRPLRGSGHVPDCCGALPHRQDAELSRSVYRLYPTRVEDRFGNFVTYTWSGNSVTSITASDGRTISLTYSDGKIASATAGSRTVHYGYTDGLLTSVMLPDGSSWNFSTGAVVGLRRFVALTTDPFDYPMECQLMRSLAGTEAELTMTHPSGAHGVYRLGYNRLHRSNLNGSTGFCGAVNAPDGLPIRWLERQPLVPTRYDVLAVRRKTLSGPGLPANQSWQFQHQDTFQTKVPEGYPINGTRTVTTTRPDGSTVVEVFGTDALANEGQLLSREVREGSSVLTRQENTYVQTSQMGTMPFPDWMGEPLAYEYIRGRGDYNRPLISSQVQQQGASFFNTVTAFDVLARTTQTTERSELITPGVTSYSRTISTTYDDNLSAWVLGQVKQHSVNGVVAEAATYSPTSALPLTKSSFGKLQQTFTYNADGTLATVKDGNDNVIAVSDWFRGIPRMIQYPATPEAPGGSSQSATVDNNGWITSVTSETGNTTCYGYDAMGRLNRLAHPSETTFGACDDPLTELIVTWNPTTLLFDKAASAEYGVPAGHWRQTISTGNARKISYYDALWQPLLVREYDTANVAGTQRFTRFSYDHDGRTTFASYPGQSDALTSGTWTEYDALGRITSVSQDSELGVLTTLMAYESQFRTTTTNPRTASTTTRFKAYGQPSTDWPSQIVHPEGAITDIVRDDFGKPLSLTRRNNSGSLLVTRAYDYDNHHQLCRSLEPEIGATLMGYDGAGNLAWSAAGLSSTFGCADGFNAAVLARKVSRTYDARNRVASLTFPDGLGNTAYTYTKDGKQATLVTANGSGIDVTTTYGYKRRGQLASERQQWGSVDLTVGYTYDGNGALSAMATPGLIVGYSPNALGQATQAGSYATGVQYYPNGAIKQFTYGNGIVHSMAQNARQLPSRVIDSAGVLDNEYAYDANGNVQSILDGWDGNQNRTMTYDGLDRLLMASSPAFAASGGGQVHQFTYDVLDNLTSWTRAGAKDYAQYLYTNNRLTNIRNSGGATIVGLGYDAQGNLANKNGQTYSFDFGNRLRSATGKGTYAYDGLGRRVLDRTTADKHSLYSQAGQLLYENDLRSAKITNYVYLGGSLVARVVNSTAPATPSLSAPSFNATGSYTVSWTASSGATGYQLEEAVSGGAWAPAYSGAALSLAVTGKPAGNHGYRVRACLNAGCSAWSTTASVSVQYPPGIAPVLSAPGTAAGGNYTVTWTSIGGATEYRLQVAVNGGAWGAAYTGSALSQSYSGQTTGAYGYRVQACNPAGCGPYSATVPVQSVHAPSTAPALSVSPVGAQGNFTIGWTGVSGATNYSVDRSVNGSSWANVYNGPGTTLSYTSQPAGSYAFRVTACNADGCGPDSAVGTVQAIYAPMGTPSISVPAVGANGSYAVSWSSVGGADSYILERNFNGGAWSAVYSGAGTGQSYSGQAGGSYSLQVKGCNAAGCGPNSATGTVQVVYAPTSAPVVSTPSGNGTGSYTISWSSVSGAASYQLQEQVSGGGWSTIHNGAATSIGVTGRVPTTYGYRAVACNVAGCGPYSVTATTVVSYVPAVPTGLTGWKERDEQSQPAVTYWRVDWNASAGASYYDVEMKVGTGARSPLSSGPNTFVTGTGIGTRQYWVRACNSSGCSAWSNPYTL</sequence>
<dbReference type="SMART" id="SM00060">
    <property type="entry name" value="FN3"/>
    <property type="match status" value="5"/>
</dbReference>
<dbReference type="InterPro" id="IPR031325">
    <property type="entry name" value="RHS_repeat"/>
</dbReference>
<dbReference type="PANTHER" id="PTHR32305">
    <property type="match status" value="1"/>
</dbReference>
<protein>
    <submittedName>
        <fullName evidence="4">RHS repeat protein</fullName>
    </submittedName>
</protein>
<dbReference type="Proteomes" id="UP000294796">
    <property type="component" value="Unassembled WGS sequence"/>
</dbReference>
<dbReference type="PROSITE" id="PS50853">
    <property type="entry name" value="FN3"/>
    <property type="match status" value="2"/>
</dbReference>
<feature type="signal peptide" evidence="2">
    <location>
        <begin position="1"/>
        <end position="25"/>
    </location>
</feature>
<organism evidence="4 5">
    <name type="scientific">Luteimonas aestuarii</name>
    <dbReference type="NCBI Taxonomy" id="453837"/>
    <lineage>
        <taxon>Bacteria</taxon>
        <taxon>Pseudomonadati</taxon>
        <taxon>Pseudomonadota</taxon>
        <taxon>Gammaproteobacteria</taxon>
        <taxon>Lysobacterales</taxon>
        <taxon>Lysobacteraceae</taxon>
        <taxon>Luteimonas</taxon>
    </lineage>
</organism>
<dbReference type="InterPro" id="IPR003961">
    <property type="entry name" value="FN3_dom"/>
</dbReference>
<dbReference type="EMBL" id="SMTF01000002">
    <property type="protein sequence ID" value="TDK27211.1"/>
    <property type="molecule type" value="Genomic_DNA"/>
</dbReference>
<dbReference type="Pfam" id="PF25023">
    <property type="entry name" value="TEN_YD-shell"/>
    <property type="match status" value="1"/>
</dbReference>
<evidence type="ECO:0000256" key="1">
    <source>
        <dbReference type="ARBA" id="ARBA00022737"/>
    </source>
</evidence>
<evidence type="ECO:0000259" key="3">
    <source>
        <dbReference type="PROSITE" id="PS50853"/>
    </source>
</evidence>
<reference evidence="4 5" key="1">
    <citation type="submission" date="2019-03" db="EMBL/GenBank/DDBJ databases">
        <title>Luteimonas zhaokaii sp.nov., isolated from the rectal contents of Plateau pika in Yushu, Qinghai Province, China.</title>
        <authorList>
            <person name="Zhang G."/>
        </authorList>
    </citation>
    <scope>NUCLEOTIDE SEQUENCE [LARGE SCALE GENOMIC DNA]</scope>
    <source>
        <strain evidence="4 5">B9</strain>
    </source>
</reference>
<dbReference type="InterPro" id="IPR056823">
    <property type="entry name" value="TEN-like_YD-shell"/>
</dbReference>
<comment type="caution">
    <text evidence="4">The sequence shown here is derived from an EMBL/GenBank/DDBJ whole genome shotgun (WGS) entry which is preliminary data.</text>
</comment>
<evidence type="ECO:0000313" key="4">
    <source>
        <dbReference type="EMBL" id="TDK27211.1"/>
    </source>
</evidence>
<feature type="domain" description="Fibronectin type-III" evidence="3">
    <location>
        <begin position="1342"/>
        <end position="1430"/>
    </location>
</feature>
<dbReference type="CDD" id="cd00063">
    <property type="entry name" value="FN3"/>
    <property type="match status" value="1"/>
</dbReference>
<gene>
    <name evidence="4" type="ORF">E2F46_03125</name>
</gene>
<dbReference type="SUPFAM" id="SSF49265">
    <property type="entry name" value="Fibronectin type III"/>
    <property type="match status" value="3"/>
</dbReference>
<dbReference type="InterPro" id="IPR036116">
    <property type="entry name" value="FN3_sf"/>
</dbReference>
<accession>A0A4R5U0Y4</accession>
<name>A0A4R5U0Y4_9GAMM</name>
<keyword evidence="1" id="KW-0677">Repeat</keyword>
<dbReference type="InterPro" id="IPR050708">
    <property type="entry name" value="T6SS_VgrG/RHS"/>
</dbReference>
<dbReference type="Gene3D" id="2.60.40.10">
    <property type="entry name" value="Immunoglobulins"/>
    <property type="match status" value="5"/>
</dbReference>
<dbReference type="Pfam" id="PF05593">
    <property type="entry name" value="RHS_repeat"/>
    <property type="match status" value="1"/>
</dbReference>
<feature type="domain" description="Fibronectin type-III" evidence="3">
    <location>
        <begin position="1520"/>
        <end position="1609"/>
    </location>
</feature>
<evidence type="ECO:0000313" key="5">
    <source>
        <dbReference type="Proteomes" id="UP000294796"/>
    </source>
</evidence>